<keyword evidence="1" id="KW-0472">Membrane</keyword>
<evidence type="ECO:0000256" key="1">
    <source>
        <dbReference type="SAM" id="Phobius"/>
    </source>
</evidence>
<protein>
    <submittedName>
        <fullName evidence="2">Uncharacterized protein</fullName>
    </submittedName>
</protein>
<keyword evidence="1" id="KW-1133">Transmembrane helix</keyword>
<keyword evidence="3" id="KW-1185">Reference proteome</keyword>
<evidence type="ECO:0000313" key="3">
    <source>
        <dbReference type="Proteomes" id="UP000198752"/>
    </source>
</evidence>
<dbReference type="Proteomes" id="UP000198752">
    <property type="component" value="Unassembled WGS sequence"/>
</dbReference>
<proteinExistence type="predicted"/>
<dbReference type="OrthoDB" id="2991491at2"/>
<organism evidence="2 3">
    <name type="scientific">Sporolactobacillus nakayamae</name>
    <dbReference type="NCBI Taxonomy" id="269670"/>
    <lineage>
        <taxon>Bacteria</taxon>
        <taxon>Bacillati</taxon>
        <taxon>Bacillota</taxon>
        <taxon>Bacilli</taxon>
        <taxon>Bacillales</taxon>
        <taxon>Sporolactobacillaceae</taxon>
        <taxon>Sporolactobacillus</taxon>
    </lineage>
</organism>
<feature type="transmembrane region" description="Helical" evidence="1">
    <location>
        <begin position="5"/>
        <end position="26"/>
    </location>
</feature>
<keyword evidence="1" id="KW-0812">Transmembrane</keyword>
<dbReference type="AlphaFoldDB" id="A0A1I2RCZ1"/>
<gene>
    <name evidence="2" type="ORF">SAMN02982927_01557</name>
</gene>
<dbReference type="EMBL" id="FOOY01000009">
    <property type="protein sequence ID" value="SFG38574.1"/>
    <property type="molecule type" value="Genomic_DNA"/>
</dbReference>
<sequence>MFRRFLYLIIFIVAVCLAGIAAGMIFSRPLLTLLSAFAVIIFMWLGFMVKAMEQKRKLHK</sequence>
<accession>A0A1I2RCZ1</accession>
<name>A0A1I2RCZ1_9BACL</name>
<dbReference type="RefSeq" id="WP_093671701.1">
    <property type="nucleotide sequence ID" value="NZ_FOOY01000009.1"/>
</dbReference>
<feature type="transmembrane region" description="Helical" evidence="1">
    <location>
        <begin position="32"/>
        <end position="52"/>
    </location>
</feature>
<reference evidence="3" key="1">
    <citation type="submission" date="2016-10" db="EMBL/GenBank/DDBJ databases">
        <authorList>
            <person name="Varghese N."/>
            <person name="Submissions S."/>
        </authorList>
    </citation>
    <scope>NUCLEOTIDE SEQUENCE [LARGE SCALE GENOMIC DNA]</scope>
    <source>
        <strain evidence="3">ATCC 700379</strain>
    </source>
</reference>
<evidence type="ECO:0000313" key="2">
    <source>
        <dbReference type="EMBL" id="SFG38574.1"/>
    </source>
</evidence>